<name>A0A6V8N5W6_9BACT</name>
<comment type="caution">
    <text evidence="4">The sequence shown here is derived from an EMBL/GenBank/DDBJ whole genome shotgun (WGS) entry which is preliminary data.</text>
</comment>
<feature type="compositionally biased region" description="Basic and acidic residues" evidence="2">
    <location>
        <begin position="164"/>
        <end position="183"/>
    </location>
</feature>
<keyword evidence="3" id="KW-0472">Membrane</keyword>
<keyword evidence="3" id="KW-0812">Transmembrane</keyword>
<proteinExistence type="predicted"/>
<evidence type="ECO:0000313" key="5">
    <source>
        <dbReference type="Proteomes" id="UP000587586"/>
    </source>
</evidence>
<organism evidence="4 5">
    <name type="scientific">Geomonas limicola</name>
    <dbReference type="NCBI Taxonomy" id="2740186"/>
    <lineage>
        <taxon>Bacteria</taxon>
        <taxon>Pseudomonadati</taxon>
        <taxon>Thermodesulfobacteriota</taxon>
        <taxon>Desulfuromonadia</taxon>
        <taxon>Geobacterales</taxon>
        <taxon>Geobacteraceae</taxon>
        <taxon>Geomonas</taxon>
    </lineage>
</organism>
<dbReference type="Proteomes" id="UP000587586">
    <property type="component" value="Unassembled WGS sequence"/>
</dbReference>
<feature type="coiled-coil region" evidence="1">
    <location>
        <begin position="37"/>
        <end position="71"/>
    </location>
</feature>
<gene>
    <name evidence="4" type="ORF">GMLC_07960</name>
</gene>
<dbReference type="EMBL" id="BLXZ01000002">
    <property type="protein sequence ID" value="GFO67217.1"/>
    <property type="molecule type" value="Genomic_DNA"/>
</dbReference>
<reference evidence="5" key="1">
    <citation type="submission" date="2020-06" db="EMBL/GenBank/DDBJ databases">
        <title>Draft genomic sequecing of Geomonas sp. Red745.</title>
        <authorList>
            <person name="Itoh H."/>
            <person name="Xu Z.X."/>
            <person name="Ushijima N."/>
            <person name="Masuda Y."/>
            <person name="Shiratori Y."/>
            <person name="Senoo K."/>
        </authorList>
    </citation>
    <scope>NUCLEOTIDE SEQUENCE [LARGE SCALE GENOMIC DNA]</scope>
    <source>
        <strain evidence="5">Red745</strain>
    </source>
</reference>
<feature type="compositionally biased region" description="Basic and acidic residues" evidence="2">
    <location>
        <begin position="1"/>
        <end position="12"/>
    </location>
</feature>
<sequence length="209" mass="23064">MGKEKDSPREKLLGACGVEMPRPAGKPAQEPEGKNYFETLVNQADQASASAQQAQEQTEKLYRQFKSYVNKDLPNDLVAAFEQVVKEGIEAKLQPLDQGITAAAQQVGKCTAELAGMSWNSRFIWIAMLIGMGTVLVGGCMMRLSFFGDDIREAQEKEVLGRKVSRRLETSSTKDQDRFEKWLQGESLVPEPSQKTGARTVGKPGRPGR</sequence>
<keyword evidence="5" id="KW-1185">Reference proteome</keyword>
<keyword evidence="1" id="KW-0175">Coiled coil</keyword>
<keyword evidence="3" id="KW-1133">Transmembrane helix</keyword>
<dbReference type="RefSeq" id="WP_183359772.1">
    <property type="nucleotide sequence ID" value="NZ_BLXZ01000002.1"/>
</dbReference>
<feature type="region of interest" description="Disordered" evidence="2">
    <location>
        <begin position="1"/>
        <end position="33"/>
    </location>
</feature>
<dbReference type="AlphaFoldDB" id="A0A6V8N5W6"/>
<evidence type="ECO:0000256" key="3">
    <source>
        <dbReference type="SAM" id="Phobius"/>
    </source>
</evidence>
<protein>
    <submittedName>
        <fullName evidence="4">Uncharacterized protein</fullName>
    </submittedName>
</protein>
<evidence type="ECO:0000256" key="2">
    <source>
        <dbReference type="SAM" id="MobiDB-lite"/>
    </source>
</evidence>
<feature type="transmembrane region" description="Helical" evidence="3">
    <location>
        <begin position="123"/>
        <end position="142"/>
    </location>
</feature>
<feature type="region of interest" description="Disordered" evidence="2">
    <location>
        <begin position="164"/>
        <end position="209"/>
    </location>
</feature>
<accession>A0A6V8N5W6</accession>
<evidence type="ECO:0000256" key="1">
    <source>
        <dbReference type="SAM" id="Coils"/>
    </source>
</evidence>
<evidence type="ECO:0000313" key="4">
    <source>
        <dbReference type="EMBL" id="GFO67217.1"/>
    </source>
</evidence>